<proteinExistence type="predicted"/>
<organism evidence="2 3">
    <name type="scientific">Saguinus oedipus</name>
    <name type="common">Cotton-top tamarin</name>
    <name type="synonym">Oedipomidas oedipus</name>
    <dbReference type="NCBI Taxonomy" id="9490"/>
    <lineage>
        <taxon>Eukaryota</taxon>
        <taxon>Metazoa</taxon>
        <taxon>Chordata</taxon>
        <taxon>Craniata</taxon>
        <taxon>Vertebrata</taxon>
        <taxon>Euteleostomi</taxon>
        <taxon>Mammalia</taxon>
        <taxon>Eutheria</taxon>
        <taxon>Euarchontoglires</taxon>
        <taxon>Primates</taxon>
        <taxon>Haplorrhini</taxon>
        <taxon>Platyrrhini</taxon>
        <taxon>Cebidae</taxon>
        <taxon>Callitrichinae</taxon>
        <taxon>Saguinus</taxon>
    </lineage>
</organism>
<comment type="caution">
    <text evidence="2">The sequence shown here is derived from an EMBL/GenBank/DDBJ whole genome shotgun (WGS) entry which is preliminary data.</text>
</comment>
<gene>
    <name evidence="2" type="ORF">P7K49_026447</name>
</gene>
<protein>
    <submittedName>
        <fullName evidence="2">Uncharacterized protein</fullName>
    </submittedName>
</protein>
<evidence type="ECO:0000313" key="3">
    <source>
        <dbReference type="Proteomes" id="UP001266305"/>
    </source>
</evidence>
<evidence type="ECO:0000313" key="2">
    <source>
        <dbReference type="EMBL" id="KAK2095031.1"/>
    </source>
</evidence>
<sequence length="151" mass="16877">MGNLLDLKETSNQWLSPWRWRQSQEAPGERKHGDSYPDSLLDGTEDRPLSALLVASGGSSAERWCRALFSRVAQPDRCLPGFSDSFATLHLLARLLSHVPLVRHVLQAAVSASQDAGGSHLFLSIMATLRSLVKPKIIKRRTKHFIRHQSE</sequence>
<feature type="region of interest" description="Disordered" evidence="1">
    <location>
        <begin position="19"/>
        <end position="43"/>
    </location>
</feature>
<reference evidence="2 3" key="1">
    <citation type="submission" date="2023-05" db="EMBL/GenBank/DDBJ databases">
        <title>B98-5 Cell Line De Novo Hybrid Assembly: An Optical Mapping Approach.</title>
        <authorList>
            <person name="Kananen K."/>
            <person name="Auerbach J.A."/>
            <person name="Kautto E."/>
            <person name="Blachly J.S."/>
        </authorList>
    </citation>
    <scope>NUCLEOTIDE SEQUENCE [LARGE SCALE GENOMIC DNA]</scope>
    <source>
        <strain evidence="2">B95-8</strain>
        <tissue evidence="2">Cell line</tissue>
    </source>
</reference>
<name>A0ABQ9UDM4_SAGOE</name>
<accession>A0ABQ9UDM4</accession>
<dbReference type="Proteomes" id="UP001266305">
    <property type="component" value="Unassembled WGS sequence"/>
</dbReference>
<evidence type="ECO:0000256" key="1">
    <source>
        <dbReference type="SAM" id="MobiDB-lite"/>
    </source>
</evidence>
<keyword evidence="3" id="KW-1185">Reference proteome</keyword>
<dbReference type="EMBL" id="JASSZA010000013">
    <property type="protein sequence ID" value="KAK2095031.1"/>
    <property type="molecule type" value="Genomic_DNA"/>
</dbReference>